<dbReference type="InterPro" id="IPR022385">
    <property type="entry name" value="Rhs_assc_core"/>
</dbReference>
<dbReference type="Pfam" id="PF07591">
    <property type="entry name" value="PT-HINT"/>
    <property type="match status" value="1"/>
</dbReference>
<keyword evidence="5" id="KW-1185">Reference proteome</keyword>
<keyword evidence="1" id="KW-0677">Repeat</keyword>
<protein>
    <submittedName>
        <fullName evidence="4">RHS repeat-associated protein</fullName>
    </submittedName>
</protein>
<organism evidence="4 5">
    <name type="scientific">Microlunatus antarcticus</name>
    <dbReference type="NCBI Taxonomy" id="53388"/>
    <lineage>
        <taxon>Bacteria</taxon>
        <taxon>Bacillati</taxon>
        <taxon>Actinomycetota</taxon>
        <taxon>Actinomycetes</taxon>
        <taxon>Propionibacteriales</taxon>
        <taxon>Propionibacteriaceae</taxon>
        <taxon>Microlunatus</taxon>
    </lineage>
</organism>
<reference evidence="4 5" key="1">
    <citation type="submission" date="2020-08" db="EMBL/GenBank/DDBJ databases">
        <title>Sequencing the genomes of 1000 actinobacteria strains.</title>
        <authorList>
            <person name="Klenk H.-P."/>
        </authorList>
    </citation>
    <scope>NUCLEOTIDE SEQUENCE [LARGE SCALE GENOMIC DNA]</scope>
    <source>
        <strain evidence="4 5">DSM 11053</strain>
    </source>
</reference>
<feature type="compositionally biased region" description="Basic and acidic residues" evidence="2">
    <location>
        <begin position="87"/>
        <end position="109"/>
    </location>
</feature>
<dbReference type="Pfam" id="PF15532">
    <property type="entry name" value="Ntox30"/>
    <property type="match status" value="1"/>
</dbReference>
<dbReference type="NCBIfam" id="TIGR03696">
    <property type="entry name" value="Rhs_assc_core"/>
    <property type="match status" value="1"/>
</dbReference>
<dbReference type="Pfam" id="PF25023">
    <property type="entry name" value="TEN_YD-shell"/>
    <property type="match status" value="2"/>
</dbReference>
<feature type="compositionally biased region" description="Gly residues" evidence="2">
    <location>
        <begin position="153"/>
        <end position="163"/>
    </location>
</feature>
<dbReference type="InterPro" id="IPR036844">
    <property type="entry name" value="Hint_dom_sf"/>
</dbReference>
<dbReference type="CDD" id="cd00081">
    <property type="entry name" value="Hint"/>
    <property type="match status" value="1"/>
</dbReference>
<dbReference type="RefSeq" id="WP_183336799.1">
    <property type="nucleotide sequence ID" value="NZ_JACHZG010000001.1"/>
</dbReference>
<feature type="region of interest" description="Disordered" evidence="2">
    <location>
        <begin position="82"/>
        <end position="166"/>
    </location>
</feature>
<evidence type="ECO:0000313" key="5">
    <source>
        <dbReference type="Proteomes" id="UP000565572"/>
    </source>
</evidence>
<dbReference type="InterPro" id="IPR006141">
    <property type="entry name" value="Intein_N"/>
</dbReference>
<comment type="caution">
    <text evidence="4">The sequence shown here is derived from an EMBL/GenBank/DDBJ whole genome shotgun (WGS) entry which is preliminary data.</text>
</comment>
<dbReference type="Gene3D" id="2.170.16.10">
    <property type="entry name" value="Hedgehog/Intein (Hint) domain"/>
    <property type="match status" value="1"/>
</dbReference>
<accession>A0A7W5JT51</accession>
<evidence type="ECO:0000313" key="4">
    <source>
        <dbReference type="EMBL" id="MBB3325743.1"/>
    </source>
</evidence>
<feature type="compositionally biased region" description="Low complexity" evidence="2">
    <location>
        <begin position="130"/>
        <end position="141"/>
    </location>
</feature>
<feature type="region of interest" description="Disordered" evidence="2">
    <location>
        <begin position="1944"/>
        <end position="1975"/>
    </location>
</feature>
<evidence type="ECO:0000256" key="2">
    <source>
        <dbReference type="SAM" id="MobiDB-lite"/>
    </source>
</evidence>
<dbReference type="InterPro" id="IPR050708">
    <property type="entry name" value="T6SS_VgrG/RHS"/>
</dbReference>
<dbReference type="NCBIfam" id="TIGR01643">
    <property type="entry name" value="YD_repeat_2x"/>
    <property type="match status" value="15"/>
</dbReference>
<dbReference type="PANTHER" id="PTHR32305:SF15">
    <property type="entry name" value="PROTEIN RHSA-RELATED"/>
    <property type="match status" value="1"/>
</dbReference>
<name>A0A7W5JT51_9ACTN</name>
<dbReference type="InterPro" id="IPR045351">
    <property type="entry name" value="DUF6531"/>
</dbReference>
<dbReference type="InterPro" id="IPR003587">
    <property type="entry name" value="Hint_dom_N"/>
</dbReference>
<dbReference type="Proteomes" id="UP000565572">
    <property type="component" value="Unassembled WGS sequence"/>
</dbReference>
<dbReference type="Pfam" id="PF20148">
    <property type="entry name" value="DUF6531"/>
    <property type="match status" value="1"/>
</dbReference>
<dbReference type="InterPro" id="IPR006530">
    <property type="entry name" value="YD"/>
</dbReference>
<proteinExistence type="predicted"/>
<sequence length="1975" mass="208374">MGLGANAEPVPFDFGAADALVEACRTAASSVDGQAGQRWSLVSTGSTEFKGLFSQLFAQNALTAAGDAGELSSSLRQMADAAQKLADQAREEQQRRDKAKAWQEEHDNRSVGTRIIDAVTGGDDPPFGQPSEPGPVAVAAPPSRPREPMAPAGGSGQRGGGGSTSSAIPKNLHAFASGSADLNGQLQAVPGRLSDAYNTFCMTCHWGSLDANGPINGFRQWLTANAQDVQWATVVANAFKAAGSNGAVSTLSNSAVASALQAHHVNITRNDLTIQPAQAYGAPPTSGYADDPVNTATGNFLEVEADVTFPGAASALTLGRTYNSFDRAEHAFGPGWSSICDAGLTFDETSGLARFTLPDGRQIHFPRLGEGWDRAVGESLWLDRDESGDLLVTGNDGSWWRLTSGGTLLSYGTGPESSRAFITLRGDETGRVNRLEHARGQWISLDWTDARIAAAHTADGRTVSYAYDADGHLLSAAGPTGARTYRWNENGLIAAVVDADGVIEVDNVYDADGRVTSQRSPFGRTTRYVYLPGRTTVVSDEDGTRSNTWLHDDKGRLVGVVDADEQRQSTSYDRWGNRVLLTERDGQTTVHEYDARGRRTRSVTPSGADVTYGYDDLDRVTTVVTEQGAVTEYTYVGDERNPSTILDPEGGLSRLSWADGLLTEIVDPTDVVVRFSYDAHGDLVGTTNALGSTAHLERDDLGRVTAAITPSGHTTTYTYDPASGLLAERRNPDGGVWRYEYTAGGRLAATTDPLGSRTSVEYGPHGEEAATIDPLGRAVTRQLDDLGNLASVELPDGSRWEFAHDALSRLTATTDPTGGTWRQEYDRAGNPVASIDATGVRVGVNLDAGSNEVEVGDGEASTRTGFDPLGRLTKVGQADGSAAIYTYDRCGRPVEALDADGGLTIIRRDPAGRPVEVVSPLGATTRYAYDVCGRLVTVTDPLGAVTTIGYDVDSRPVTQTLPTGEVARSTYDVCGRIVEHVAPGVGTARWTYDLAGQVVEWRDAQSGTRRFRYDAAGQLVAAIDGNGGETTYVYDANGRTTKIVNPLGGVTLREFDAMNRCIAETDPIGRTTRAGYDASGRQVWQESPDGRRTTWTYDASGRPATMAVDGRTVSALTRDLRRRTVRTVDTTREDGTVVEHALEWNRRGQLVRRTRDGRSVEWAYDADGRRTSMVTPDGTTTAYAYDVAGNLTSIDSSALGRAAFDRDAAGRLISALAGGLIQSWEHRDGFVVGHTITDGEGSTRTTIDRDGDGRISRVSKGDGVNRSVTEYAYDGAGQPVESRTRAGIGSVSGRWAYDAAGRLLTETIEDEVGATRNGRGAGPEVTRHVYDAAGQLLTTLDAQGTRTHYSYDGAGRRVRAESNNGLARDFLWNPTGYLAGIVRHDGDRVRRITIHADALGELASVDGTEFFWDSAAYAGAPVLAGDTPILSAGPVTGIGAGWTAPGWRTARSVGSDPWASGSAGVQLGGLGAAAISSSGGVSIDGLEWMGARVYDPAARGFLSVDPLESVAASGTTGNPYAFAGNDPLHSVDPTGLRPVTDAELQTYRDSNGVGGMLKSAASATGQWFKNNWEYVAGGAMVVAGGVLIATGVGGPAGMMLVSAGADTIIQKATTGEVNWGQVAVSGASGAIGFGAGGLLAKTALSTGAKEVVANVAEGVVSNGAGYMVGPGPHTPAGLLKSSTIGAVTSVGPVRGGAAVGDLESGATRMLNRTEEAVTGCFVAGTQVLMGDGSSKAIEDVRKGDEVVAADPSTGETHAREVVETFVHEDIPTWRVETTDGAVVSTSEHPFFVQGKGWVPVRELMPGDALVDAKGSEVSVVAVSPTGEGATVYNFHVDELHVYHVQSNEAWIRVHNVCPRGYDLRGVDPMSVVPGHAEVRELTPHPGAGSQYGLEFKWQHESGVTARMRIHGPDGTAPPGSNSASGETYRVQIGKQYQDEAGNLHHAQSHNPNSPYYDPSAANATHIPWPSQYPGL</sequence>
<dbReference type="Gene3D" id="2.180.10.10">
    <property type="entry name" value="RHS repeat-associated core"/>
    <property type="match status" value="5"/>
</dbReference>
<dbReference type="Pfam" id="PF05593">
    <property type="entry name" value="RHS_repeat"/>
    <property type="match status" value="10"/>
</dbReference>
<dbReference type="SUPFAM" id="SSF69304">
    <property type="entry name" value="Tricorn protease N-terminal domain"/>
    <property type="match status" value="1"/>
</dbReference>
<dbReference type="SMART" id="SM00306">
    <property type="entry name" value="HintN"/>
    <property type="match status" value="1"/>
</dbReference>
<evidence type="ECO:0000259" key="3">
    <source>
        <dbReference type="SMART" id="SM00306"/>
    </source>
</evidence>
<dbReference type="InterPro" id="IPR031325">
    <property type="entry name" value="RHS_repeat"/>
</dbReference>
<dbReference type="PANTHER" id="PTHR32305">
    <property type="match status" value="1"/>
</dbReference>
<gene>
    <name evidence="4" type="ORF">FHX39_000687</name>
</gene>
<dbReference type="InterPro" id="IPR029111">
    <property type="entry name" value="Ntox30"/>
</dbReference>
<evidence type="ECO:0000256" key="1">
    <source>
        <dbReference type="ARBA" id="ARBA00022737"/>
    </source>
</evidence>
<feature type="domain" description="Hint" evidence="3">
    <location>
        <begin position="1718"/>
        <end position="1813"/>
    </location>
</feature>
<dbReference type="InterPro" id="IPR056823">
    <property type="entry name" value="TEN-like_YD-shell"/>
</dbReference>
<dbReference type="EMBL" id="JACHZG010000001">
    <property type="protein sequence ID" value="MBB3325743.1"/>
    <property type="molecule type" value="Genomic_DNA"/>
</dbReference>
<dbReference type="SUPFAM" id="SSF51294">
    <property type="entry name" value="Hedgehog/intein (Hint) domain"/>
    <property type="match status" value="1"/>
</dbReference>
<dbReference type="PROSITE" id="PS50817">
    <property type="entry name" value="INTEIN_N_TER"/>
    <property type="match status" value="1"/>
</dbReference>
<dbReference type="GO" id="GO:0016539">
    <property type="term" value="P:intein-mediated protein splicing"/>
    <property type="evidence" value="ECO:0007669"/>
    <property type="project" value="InterPro"/>
</dbReference>